<dbReference type="Proteomes" id="UP001056291">
    <property type="component" value="Chromosome"/>
</dbReference>
<proteinExistence type="inferred from homology"/>
<dbReference type="PROSITE" id="PS00061">
    <property type="entry name" value="ADH_SHORT"/>
    <property type="match status" value="1"/>
</dbReference>
<evidence type="ECO:0000313" key="3">
    <source>
        <dbReference type="EMBL" id="USG62311.1"/>
    </source>
</evidence>
<name>A0ABY4W627_9PROT</name>
<sequence>MSNLSDQVILVTGASRGIGAAAAVELAKQGAKLCLSSRSAAACSDTLKIIKNAGGEAFAASCDMSDYRAVEKLISDTMERYGRMDVLINNAGIVDPIGPIATSEPKEWAKNSSVNMLGVYHGTRAVLPHFLDQKSGTIINISSGAAHGPMEGWSAYCSGKAAVYMLTRATALETESDGIRVFGFAPGVVDTEMQVAIRASGINPVSQIPRENLSSADEPAIAIAWLCSSAADDLAGQELTIRDEGLRKRIGLPVS</sequence>
<dbReference type="EMBL" id="CP098747">
    <property type="protein sequence ID" value="USG62311.1"/>
    <property type="molecule type" value="Genomic_DNA"/>
</dbReference>
<dbReference type="InterPro" id="IPR057326">
    <property type="entry name" value="KR_dom"/>
</dbReference>
<dbReference type="PANTHER" id="PTHR43975:SF2">
    <property type="entry name" value="EG:BACR7A4.14 PROTEIN-RELATED"/>
    <property type="match status" value="1"/>
</dbReference>
<organism evidence="3 4">
    <name type="scientific">Sneathiella marina</name>
    <dbReference type="NCBI Taxonomy" id="2950108"/>
    <lineage>
        <taxon>Bacteria</taxon>
        <taxon>Pseudomonadati</taxon>
        <taxon>Pseudomonadota</taxon>
        <taxon>Alphaproteobacteria</taxon>
        <taxon>Sneathiellales</taxon>
        <taxon>Sneathiellaceae</taxon>
        <taxon>Sneathiella</taxon>
    </lineage>
</organism>
<reference evidence="3" key="1">
    <citation type="submission" date="2022-06" db="EMBL/GenBank/DDBJ databases">
        <title>Sneathiella actinostolidae sp. nov., isolated from a sea anemonein the Western Pacific Ocean.</title>
        <authorList>
            <person name="Wei M.J."/>
        </authorList>
    </citation>
    <scope>NUCLEOTIDE SEQUENCE</scope>
    <source>
        <strain evidence="3">PHK-P5</strain>
    </source>
</reference>
<dbReference type="CDD" id="cd05233">
    <property type="entry name" value="SDR_c"/>
    <property type="match status" value="1"/>
</dbReference>
<dbReference type="InterPro" id="IPR002347">
    <property type="entry name" value="SDR_fam"/>
</dbReference>
<evidence type="ECO:0000313" key="4">
    <source>
        <dbReference type="Proteomes" id="UP001056291"/>
    </source>
</evidence>
<feature type="domain" description="Ketoreductase" evidence="2">
    <location>
        <begin position="7"/>
        <end position="187"/>
    </location>
</feature>
<accession>A0ABY4W627</accession>
<evidence type="ECO:0000259" key="2">
    <source>
        <dbReference type="SMART" id="SM00822"/>
    </source>
</evidence>
<keyword evidence="4" id="KW-1185">Reference proteome</keyword>
<dbReference type="PANTHER" id="PTHR43975">
    <property type="entry name" value="ZGC:101858"/>
    <property type="match status" value="1"/>
</dbReference>
<dbReference type="InterPro" id="IPR020904">
    <property type="entry name" value="Sc_DH/Rdtase_CS"/>
</dbReference>
<dbReference type="PRINTS" id="PR00080">
    <property type="entry name" value="SDRFAMILY"/>
</dbReference>
<dbReference type="RefSeq" id="WP_251935984.1">
    <property type="nucleotide sequence ID" value="NZ_CP098747.1"/>
</dbReference>
<gene>
    <name evidence="3" type="ORF">NBZ79_04875</name>
</gene>
<dbReference type="Gene3D" id="3.40.50.720">
    <property type="entry name" value="NAD(P)-binding Rossmann-like Domain"/>
    <property type="match status" value="1"/>
</dbReference>
<evidence type="ECO:0000256" key="1">
    <source>
        <dbReference type="RuleBase" id="RU000363"/>
    </source>
</evidence>
<dbReference type="SMART" id="SM00822">
    <property type="entry name" value="PKS_KR"/>
    <property type="match status" value="1"/>
</dbReference>
<dbReference type="Pfam" id="PF00106">
    <property type="entry name" value="adh_short"/>
    <property type="match status" value="1"/>
</dbReference>
<protein>
    <submittedName>
        <fullName evidence="3">SDR family oxidoreductase</fullName>
    </submittedName>
</protein>
<dbReference type="PRINTS" id="PR00081">
    <property type="entry name" value="GDHRDH"/>
</dbReference>
<dbReference type="InterPro" id="IPR036291">
    <property type="entry name" value="NAD(P)-bd_dom_sf"/>
</dbReference>
<comment type="similarity">
    <text evidence="1">Belongs to the short-chain dehydrogenases/reductases (SDR) family.</text>
</comment>
<dbReference type="SUPFAM" id="SSF51735">
    <property type="entry name" value="NAD(P)-binding Rossmann-fold domains"/>
    <property type="match status" value="1"/>
</dbReference>